<proteinExistence type="predicted"/>
<dbReference type="PANTHER" id="PTHR30136:SF35">
    <property type="entry name" value="HTH-TYPE TRANSCRIPTIONAL REGULATOR RV1719"/>
    <property type="match status" value="1"/>
</dbReference>
<dbReference type="Gene3D" id="3.30.450.40">
    <property type="match status" value="1"/>
</dbReference>
<reference evidence="7 8" key="1">
    <citation type="submission" date="2020-08" db="EMBL/GenBank/DDBJ databases">
        <title>Genomic Encyclopedia of Type Strains, Phase IV (KMG-IV): sequencing the most valuable type-strain genomes for metagenomic binning, comparative biology and taxonomic classification.</title>
        <authorList>
            <person name="Goeker M."/>
        </authorList>
    </citation>
    <scope>NUCLEOTIDE SEQUENCE [LARGE SCALE GENOMIC DNA]</scope>
    <source>
        <strain evidence="7 8">YC6723</strain>
    </source>
</reference>
<evidence type="ECO:0000313" key="7">
    <source>
        <dbReference type="EMBL" id="MBB4155084.1"/>
    </source>
</evidence>
<dbReference type="SUPFAM" id="SSF55781">
    <property type="entry name" value="GAF domain-like"/>
    <property type="match status" value="1"/>
</dbReference>
<dbReference type="InterPro" id="IPR036390">
    <property type="entry name" value="WH_DNA-bd_sf"/>
</dbReference>
<feature type="domain" description="IclR-ED" evidence="6">
    <location>
        <begin position="98"/>
        <end position="286"/>
    </location>
</feature>
<keyword evidence="3" id="KW-0804">Transcription</keyword>
<dbReference type="Pfam" id="PF01614">
    <property type="entry name" value="IclR_C"/>
    <property type="match status" value="1"/>
</dbReference>
<dbReference type="Pfam" id="PF09339">
    <property type="entry name" value="HTH_IclR"/>
    <property type="match status" value="1"/>
</dbReference>
<evidence type="ECO:0000256" key="2">
    <source>
        <dbReference type="ARBA" id="ARBA00023125"/>
    </source>
</evidence>
<name>A0A840FH89_9SPHN</name>
<dbReference type="AlphaFoldDB" id="A0A840FH89"/>
<feature type="domain" description="HTH iclR-type" evidence="5">
    <location>
        <begin position="37"/>
        <end position="97"/>
    </location>
</feature>
<sequence>MKEASSKRTGKSAELRPGSRASLEDAGAGGGSASSPPRSVARIIGMLEILARNSDGRSLAELSGELGVPKSSLLGLIRPFVTAGYLMRVSGDYLLGPPMYRLAAQILSTRGLLRQLRPFLKELAERSQETVYLAVLDREAKVTTFIDTVASAKAVRFAMPIGFVRPLHATAAGRLLLAYQDSDWQESYFSEAQLTSITPRTTTDPAAIRTGLLAIRSIGVSISLDEAVEGGGAIAAPIFDPQGNVEAALLIAAPTERLKQNLPVFQHLVTEVARRASGYISTEHAQRLDQT</sequence>
<dbReference type="SUPFAM" id="SSF46785">
    <property type="entry name" value="Winged helix' DNA-binding domain"/>
    <property type="match status" value="1"/>
</dbReference>
<protein>
    <submittedName>
        <fullName evidence="7">DNA-binding IclR family transcriptional regulator</fullName>
    </submittedName>
</protein>
<dbReference type="Gene3D" id="1.10.10.10">
    <property type="entry name" value="Winged helix-like DNA-binding domain superfamily/Winged helix DNA-binding domain"/>
    <property type="match status" value="1"/>
</dbReference>
<evidence type="ECO:0000256" key="3">
    <source>
        <dbReference type="ARBA" id="ARBA00023163"/>
    </source>
</evidence>
<dbReference type="InterPro" id="IPR029016">
    <property type="entry name" value="GAF-like_dom_sf"/>
</dbReference>
<accession>A0A840FH89</accession>
<evidence type="ECO:0000259" key="5">
    <source>
        <dbReference type="PROSITE" id="PS51077"/>
    </source>
</evidence>
<dbReference type="PANTHER" id="PTHR30136">
    <property type="entry name" value="HELIX-TURN-HELIX TRANSCRIPTIONAL REGULATOR, ICLR FAMILY"/>
    <property type="match status" value="1"/>
</dbReference>
<dbReference type="SMART" id="SM00346">
    <property type="entry name" value="HTH_ICLR"/>
    <property type="match status" value="1"/>
</dbReference>
<evidence type="ECO:0000313" key="8">
    <source>
        <dbReference type="Proteomes" id="UP000529795"/>
    </source>
</evidence>
<evidence type="ECO:0000256" key="1">
    <source>
        <dbReference type="ARBA" id="ARBA00023015"/>
    </source>
</evidence>
<evidence type="ECO:0000259" key="6">
    <source>
        <dbReference type="PROSITE" id="PS51078"/>
    </source>
</evidence>
<dbReference type="EMBL" id="JACIEV010000009">
    <property type="protein sequence ID" value="MBB4155084.1"/>
    <property type="molecule type" value="Genomic_DNA"/>
</dbReference>
<dbReference type="InterPro" id="IPR036388">
    <property type="entry name" value="WH-like_DNA-bd_sf"/>
</dbReference>
<keyword evidence="8" id="KW-1185">Reference proteome</keyword>
<dbReference type="GO" id="GO:0045892">
    <property type="term" value="P:negative regulation of DNA-templated transcription"/>
    <property type="evidence" value="ECO:0007669"/>
    <property type="project" value="TreeGrafter"/>
</dbReference>
<dbReference type="GO" id="GO:0003700">
    <property type="term" value="F:DNA-binding transcription factor activity"/>
    <property type="evidence" value="ECO:0007669"/>
    <property type="project" value="TreeGrafter"/>
</dbReference>
<dbReference type="InterPro" id="IPR050707">
    <property type="entry name" value="HTH_MetabolicPath_Reg"/>
</dbReference>
<comment type="caution">
    <text evidence="7">The sequence shown here is derived from an EMBL/GenBank/DDBJ whole genome shotgun (WGS) entry which is preliminary data.</text>
</comment>
<dbReference type="Proteomes" id="UP000529795">
    <property type="component" value="Unassembled WGS sequence"/>
</dbReference>
<keyword evidence="1" id="KW-0805">Transcription regulation</keyword>
<dbReference type="RefSeq" id="WP_183986238.1">
    <property type="nucleotide sequence ID" value="NZ_JACIEV010000009.1"/>
</dbReference>
<dbReference type="PROSITE" id="PS51078">
    <property type="entry name" value="ICLR_ED"/>
    <property type="match status" value="1"/>
</dbReference>
<feature type="compositionally biased region" description="Basic and acidic residues" evidence="4">
    <location>
        <begin position="1"/>
        <end position="14"/>
    </location>
</feature>
<dbReference type="PROSITE" id="PS51077">
    <property type="entry name" value="HTH_ICLR"/>
    <property type="match status" value="1"/>
</dbReference>
<gene>
    <name evidence="7" type="ORF">GGQ80_003001</name>
</gene>
<keyword evidence="2 7" id="KW-0238">DNA-binding</keyword>
<dbReference type="GO" id="GO:0003677">
    <property type="term" value="F:DNA binding"/>
    <property type="evidence" value="ECO:0007669"/>
    <property type="project" value="UniProtKB-KW"/>
</dbReference>
<organism evidence="7 8">
    <name type="scientific">Sphingomonas jinjuensis</name>
    <dbReference type="NCBI Taxonomy" id="535907"/>
    <lineage>
        <taxon>Bacteria</taxon>
        <taxon>Pseudomonadati</taxon>
        <taxon>Pseudomonadota</taxon>
        <taxon>Alphaproteobacteria</taxon>
        <taxon>Sphingomonadales</taxon>
        <taxon>Sphingomonadaceae</taxon>
        <taxon>Sphingomonas</taxon>
    </lineage>
</organism>
<dbReference type="InterPro" id="IPR005471">
    <property type="entry name" value="Tscrpt_reg_IclR_N"/>
</dbReference>
<dbReference type="InterPro" id="IPR014757">
    <property type="entry name" value="Tscrpt_reg_IclR_C"/>
</dbReference>
<evidence type="ECO:0000256" key="4">
    <source>
        <dbReference type="SAM" id="MobiDB-lite"/>
    </source>
</evidence>
<feature type="region of interest" description="Disordered" evidence="4">
    <location>
        <begin position="1"/>
        <end position="37"/>
    </location>
</feature>